<gene>
    <name evidence="3" type="ORF">EV689_10336</name>
    <name evidence="2" type="ORF">NCTC11188_02260</name>
</gene>
<reference evidence="2 4" key="1">
    <citation type="submission" date="2018-06" db="EMBL/GenBank/DDBJ databases">
        <authorList>
            <consortium name="Pathogen Informatics"/>
            <person name="Doyle S."/>
        </authorList>
    </citation>
    <scope>NUCLEOTIDE SEQUENCE [LARGE SCALE GENOMIC DNA]</scope>
    <source>
        <strain evidence="2 4">NCTC11188</strain>
    </source>
</reference>
<keyword evidence="1" id="KW-0472">Membrane</keyword>
<dbReference type="EMBL" id="SNXJ01000003">
    <property type="protein sequence ID" value="TDP29120.1"/>
    <property type="molecule type" value="Genomic_DNA"/>
</dbReference>
<keyword evidence="1" id="KW-1133">Transmembrane helix</keyword>
<dbReference type="Proteomes" id="UP000255113">
    <property type="component" value="Unassembled WGS sequence"/>
</dbReference>
<accession>A0A379B0G5</accession>
<evidence type="ECO:0000313" key="3">
    <source>
        <dbReference type="EMBL" id="TDP29120.1"/>
    </source>
</evidence>
<name>A0A379B0G5_AVIGA</name>
<organism evidence="2 4">
    <name type="scientific">Avibacterium gallinarum</name>
    <name type="common">Pasteurella gallinarum</name>
    <dbReference type="NCBI Taxonomy" id="755"/>
    <lineage>
        <taxon>Bacteria</taxon>
        <taxon>Pseudomonadati</taxon>
        <taxon>Pseudomonadota</taxon>
        <taxon>Gammaproteobacteria</taxon>
        <taxon>Pasteurellales</taxon>
        <taxon>Pasteurellaceae</taxon>
        <taxon>Avibacterium</taxon>
    </lineage>
</organism>
<reference evidence="3 5" key="2">
    <citation type="submission" date="2019-03" db="EMBL/GenBank/DDBJ databases">
        <title>Genomic Encyclopedia of Type Strains, Phase IV (KMG-IV): sequencing the most valuable type-strain genomes for metagenomic binning, comparative biology and taxonomic classification.</title>
        <authorList>
            <person name="Goeker M."/>
        </authorList>
    </citation>
    <scope>NUCLEOTIDE SEQUENCE [LARGE SCALE GENOMIC DNA]</scope>
    <source>
        <strain evidence="3 5">DSM 17481</strain>
    </source>
</reference>
<protein>
    <submittedName>
        <fullName evidence="2">Uncharacterized protein</fullName>
    </submittedName>
</protein>
<keyword evidence="5" id="KW-1185">Reference proteome</keyword>
<dbReference type="RefSeq" id="WP_103853789.1">
    <property type="nucleotide sequence ID" value="NZ_PQVJ01000018.1"/>
</dbReference>
<dbReference type="AlphaFoldDB" id="A0A379B0G5"/>
<evidence type="ECO:0000313" key="4">
    <source>
        <dbReference type="Proteomes" id="UP000255113"/>
    </source>
</evidence>
<evidence type="ECO:0000256" key="1">
    <source>
        <dbReference type="SAM" id="Phobius"/>
    </source>
</evidence>
<dbReference type="EMBL" id="UGSQ01000003">
    <property type="protein sequence ID" value="SUB28456.1"/>
    <property type="molecule type" value="Genomic_DNA"/>
</dbReference>
<feature type="transmembrane region" description="Helical" evidence="1">
    <location>
        <begin position="43"/>
        <end position="63"/>
    </location>
</feature>
<dbReference type="Proteomes" id="UP000294683">
    <property type="component" value="Unassembled WGS sequence"/>
</dbReference>
<proteinExistence type="predicted"/>
<evidence type="ECO:0000313" key="2">
    <source>
        <dbReference type="EMBL" id="SUB28456.1"/>
    </source>
</evidence>
<evidence type="ECO:0000313" key="5">
    <source>
        <dbReference type="Proteomes" id="UP000294683"/>
    </source>
</evidence>
<keyword evidence="1" id="KW-0812">Transmembrane</keyword>
<sequence>MLNLFKKPIEIETLDDWAKMSIDIAKVAILAIPVILFNSEPLLLKIIKTVFLIIGAYSGLIVHRQLKRVKSQRKEEKQ</sequence>